<gene>
    <name evidence="2" type="ORF">Tci_045670</name>
</gene>
<dbReference type="InterPro" id="IPR043502">
    <property type="entry name" value="DNA/RNA_pol_sf"/>
</dbReference>
<dbReference type="Gene3D" id="3.10.10.10">
    <property type="entry name" value="HIV Type 1 Reverse Transcriptase, subunit A, domain 1"/>
    <property type="match status" value="1"/>
</dbReference>
<dbReference type="InterPro" id="IPR000477">
    <property type="entry name" value="RT_dom"/>
</dbReference>
<dbReference type="PANTHER" id="PTHR24559">
    <property type="entry name" value="TRANSPOSON TY3-I GAG-POL POLYPROTEIN"/>
    <property type="match status" value="1"/>
</dbReference>
<dbReference type="InterPro" id="IPR043128">
    <property type="entry name" value="Rev_trsase/Diguanyl_cyclase"/>
</dbReference>
<dbReference type="PANTHER" id="PTHR24559:SF444">
    <property type="entry name" value="REVERSE TRANSCRIPTASE DOMAIN-CONTAINING PROTEIN"/>
    <property type="match status" value="1"/>
</dbReference>
<evidence type="ECO:0000313" key="2">
    <source>
        <dbReference type="EMBL" id="GEU73692.1"/>
    </source>
</evidence>
<dbReference type="AlphaFoldDB" id="A0A6L2MLN5"/>
<proteinExistence type="predicted"/>
<feature type="domain" description="Reverse transcriptase" evidence="1">
    <location>
        <begin position="250"/>
        <end position="375"/>
    </location>
</feature>
<dbReference type="Gene3D" id="3.30.70.270">
    <property type="match status" value="1"/>
</dbReference>
<dbReference type="InterPro" id="IPR053134">
    <property type="entry name" value="RNA-dir_DNA_polymerase"/>
</dbReference>
<evidence type="ECO:0000259" key="1">
    <source>
        <dbReference type="Pfam" id="PF00078"/>
    </source>
</evidence>
<accession>A0A6L2MLN5</accession>
<dbReference type="Pfam" id="PF00078">
    <property type="entry name" value="RVT_1"/>
    <property type="match status" value="1"/>
</dbReference>
<name>A0A6L2MLN5_TANCI</name>
<comment type="caution">
    <text evidence="2">The sequence shown here is derived from an EMBL/GenBank/DDBJ whole genome shotgun (WGS) entry which is preliminary data.</text>
</comment>
<dbReference type="EMBL" id="BKCJ010006739">
    <property type="protein sequence ID" value="GEU73692.1"/>
    <property type="molecule type" value="Genomic_DNA"/>
</dbReference>
<organism evidence="2">
    <name type="scientific">Tanacetum cinerariifolium</name>
    <name type="common">Dalmatian daisy</name>
    <name type="synonym">Chrysanthemum cinerariifolium</name>
    <dbReference type="NCBI Taxonomy" id="118510"/>
    <lineage>
        <taxon>Eukaryota</taxon>
        <taxon>Viridiplantae</taxon>
        <taxon>Streptophyta</taxon>
        <taxon>Embryophyta</taxon>
        <taxon>Tracheophyta</taxon>
        <taxon>Spermatophyta</taxon>
        <taxon>Magnoliopsida</taxon>
        <taxon>eudicotyledons</taxon>
        <taxon>Gunneridae</taxon>
        <taxon>Pentapetalae</taxon>
        <taxon>asterids</taxon>
        <taxon>campanulids</taxon>
        <taxon>Asterales</taxon>
        <taxon>Asteraceae</taxon>
        <taxon>Asteroideae</taxon>
        <taxon>Anthemideae</taxon>
        <taxon>Anthemidinae</taxon>
        <taxon>Tanacetum</taxon>
    </lineage>
</organism>
<dbReference type="SUPFAM" id="SSF56672">
    <property type="entry name" value="DNA/RNA polymerases"/>
    <property type="match status" value="1"/>
</dbReference>
<sequence length="412" mass="48693">MYEYCIRNLGVNIQSRLGRCKLSMIDFSGETYHPLGVIDLRVTLEKEGRSKTVLMEFAIIKCRSPYNIIIGRTEMRSLEAVGSTIHSMIKFPTNQGVITMETNREALQECKHLERVQGLWKEVQWRQHKEQMSRIREQNAKEAFTISHEHSDQYVMTKTTLTTNCKQLLADVLRENKEVFAWTGSKRTTVPRFVMEHQLKIYPLARPIVHKRQAMASKRRLALKEKVFHWLKEGLIRKDMYPLPEKGKRLASLMGYWYKYLLRLPKEYNQIRMAKGDEEKTRFHTEEKVYCFTHMPKELKNSAATLQRMMENVLVDQRGQNVETYLEEIVIKSKSELGLVQDVKETFRKLKRVNIKINPTMSLFKVKERRFLGHMLVELKHPIREARTRMEKAKEFGWTNEAEEALRRIKGN</sequence>
<dbReference type="CDD" id="cd01647">
    <property type="entry name" value="RT_LTR"/>
    <property type="match status" value="1"/>
</dbReference>
<protein>
    <recommendedName>
        <fullName evidence="1">Reverse transcriptase domain-containing protein</fullName>
    </recommendedName>
</protein>
<reference evidence="2" key="1">
    <citation type="journal article" date="2019" name="Sci. Rep.">
        <title>Draft genome of Tanacetum cinerariifolium, the natural source of mosquito coil.</title>
        <authorList>
            <person name="Yamashiro T."/>
            <person name="Shiraishi A."/>
            <person name="Satake H."/>
            <person name="Nakayama K."/>
        </authorList>
    </citation>
    <scope>NUCLEOTIDE SEQUENCE</scope>
</reference>